<gene>
    <name evidence="2" type="ORF">P7K49_033918</name>
</gene>
<evidence type="ECO:0000313" key="2">
    <source>
        <dbReference type="EMBL" id="KAK2088011.1"/>
    </source>
</evidence>
<accession>A0ABQ9TTQ2</accession>
<reference evidence="2 3" key="1">
    <citation type="submission" date="2023-05" db="EMBL/GenBank/DDBJ databases">
        <title>B98-5 Cell Line De Novo Hybrid Assembly: An Optical Mapping Approach.</title>
        <authorList>
            <person name="Kananen K."/>
            <person name="Auerbach J.A."/>
            <person name="Kautto E."/>
            <person name="Blachly J.S."/>
        </authorList>
    </citation>
    <scope>NUCLEOTIDE SEQUENCE [LARGE SCALE GENOMIC DNA]</scope>
    <source>
        <strain evidence="2">B95-8</strain>
        <tissue evidence="2">Cell line</tissue>
    </source>
</reference>
<evidence type="ECO:0000256" key="1">
    <source>
        <dbReference type="SAM" id="MobiDB-lite"/>
    </source>
</evidence>
<comment type="caution">
    <text evidence="2">The sequence shown here is derived from an EMBL/GenBank/DDBJ whole genome shotgun (WGS) entry which is preliminary data.</text>
</comment>
<name>A0ABQ9TTQ2_SAGOE</name>
<dbReference type="EMBL" id="JASSZA010000019">
    <property type="protein sequence ID" value="KAK2088011.1"/>
    <property type="molecule type" value="Genomic_DNA"/>
</dbReference>
<dbReference type="Proteomes" id="UP001266305">
    <property type="component" value="Unassembled WGS sequence"/>
</dbReference>
<feature type="region of interest" description="Disordered" evidence="1">
    <location>
        <begin position="138"/>
        <end position="181"/>
    </location>
</feature>
<sequence length="181" mass="18930">MNPHPESGFSPDDPPVVPAQSGRDATLWMPSCPEMAPGQAQSLPREKTGRLGPAVSEAAILWLKRAEAELGKQNSGELRAQTVELTAGRPESRHSPVPPISTSPSLSRDVAPSTLTISRLPEGPGVLAADLPIYAGRKATESGPLGGEDTAGKVRPRAPTAGRHKSAAKSRKSSCLLQLHA</sequence>
<organism evidence="2 3">
    <name type="scientific">Saguinus oedipus</name>
    <name type="common">Cotton-top tamarin</name>
    <name type="synonym">Oedipomidas oedipus</name>
    <dbReference type="NCBI Taxonomy" id="9490"/>
    <lineage>
        <taxon>Eukaryota</taxon>
        <taxon>Metazoa</taxon>
        <taxon>Chordata</taxon>
        <taxon>Craniata</taxon>
        <taxon>Vertebrata</taxon>
        <taxon>Euteleostomi</taxon>
        <taxon>Mammalia</taxon>
        <taxon>Eutheria</taxon>
        <taxon>Euarchontoglires</taxon>
        <taxon>Primates</taxon>
        <taxon>Haplorrhini</taxon>
        <taxon>Platyrrhini</taxon>
        <taxon>Cebidae</taxon>
        <taxon>Callitrichinae</taxon>
        <taxon>Saguinus</taxon>
    </lineage>
</organism>
<evidence type="ECO:0000313" key="3">
    <source>
        <dbReference type="Proteomes" id="UP001266305"/>
    </source>
</evidence>
<proteinExistence type="predicted"/>
<protein>
    <submittedName>
        <fullName evidence="2">Uncharacterized protein</fullName>
    </submittedName>
</protein>
<feature type="compositionally biased region" description="Basic residues" evidence="1">
    <location>
        <begin position="162"/>
        <end position="172"/>
    </location>
</feature>
<feature type="region of interest" description="Disordered" evidence="1">
    <location>
        <begin position="86"/>
        <end position="122"/>
    </location>
</feature>
<feature type="region of interest" description="Disordered" evidence="1">
    <location>
        <begin position="1"/>
        <end position="51"/>
    </location>
</feature>
<keyword evidence="3" id="KW-1185">Reference proteome</keyword>